<keyword evidence="2" id="KW-1185">Reference proteome</keyword>
<reference evidence="2" key="1">
    <citation type="journal article" date="2019" name="Int. J. Syst. Evol. Microbiol.">
        <title>The Global Catalogue of Microorganisms (GCM) 10K type strain sequencing project: providing services to taxonomists for standard genome sequencing and annotation.</title>
        <authorList>
            <consortium name="The Broad Institute Genomics Platform"/>
            <consortium name="The Broad Institute Genome Sequencing Center for Infectious Disease"/>
            <person name="Wu L."/>
            <person name="Ma J."/>
        </authorList>
    </citation>
    <scope>NUCLEOTIDE SEQUENCE [LARGE SCALE GENOMIC DNA]</scope>
    <source>
        <strain evidence="2">CCUG 63830</strain>
    </source>
</reference>
<evidence type="ECO:0000313" key="1">
    <source>
        <dbReference type="EMBL" id="MFC6661652.1"/>
    </source>
</evidence>
<proteinExistence type="predicted"/>
<organism evidence="1 2">
    <name type="scientific">Deinococcus multiflagellatus</name>
    <dbReference type="NCBI Taxonomy" id="1656887"/>
    <lineage>
        <taxon>Bacteria</taxon>
        <taxon>Thermotogati</taxon>
        <taxon>Deinococcota</taxon>
        <taxon>Deinococci</taxon>
        <taxon>Deinococcales</taxon>
        <taxon>Deinococcaceae</taxon>
        <taxon>Deinococcus</taxon>
    </lineage>
</organism>
<dbReference type="Proteomes" id="UP001596317">
    <property type="component" value="Unassembled WGS sequence"/>
</dbReference>
<sequence>MDELALHLAREARRLGLDQEAPEATLSAFASLVLEELRAHGLLPDPAPEIGCWAQPRSSGN</sequence>
<accession>A0ABW1ZMQ4</accession>
<dbReference type="EMBL" id="JBHSWB010000001">
    <property type="protein sequence ID" value="MFC6661652.1"/>
    <property type="molecule type" value="Genomic_DNA"/>
</dbReference>
<gene>
    <name evidence="1" type="ORF">ACFP90_15920</name>
</gene>
<dbReference type="RefSeq" id="WP_224608560.1">
    <property type="nucleotide sequence ID" value="NZ_JAIQXV010000008.1"/>
</dbReference>
<comment type="caution">
    <text evidence="1">The sequence shown here is derived from an EMBL/GenBank/DDBJ whole genome shotgun (WGS) entry which is preliminary data.</text>
</comment>
<evidence type="ECO:0000313" key="2">
    <source>
        <dbReference type="Proteomes" id="UP001596317"/>
    </source>
</evidence>
<protein>
    <submittedName>
        <fullName evidence="1">Uncharacterized protein</fullName>
    </submittedName>
</protein>
<name>A0ABW1ZMQ4_9DEIO</name>